<protein>
    <recommendedName>
        <fullName evidence="3">Nephrocystin 3-like N-terminal domain-containing protein</fullName>
    </recommendedName>
</protein>
<organism evidence="4 5">
    <name type="scientific">Phomopsis amygdali</name>
    <name type="common">Fusicoccum amygdali</name>
    <dbReference type="NCBI Taxonomy" id="1214568"/>
    <lineage>
        <taxon>Eukaryota</taxon>
        <taxon>Fungi</taxon>
        <taxon>Dikarya</taxon>
        <taxon>Ascomycota</taxon>
        <taxon>Pezizomycotina</taxon>
        <taxon>Sordariomycetes</taxon>
        <taxon>Sordariomycetidae</taxon>
        <taxon>Diaporthales</taxon>
        <taxon>Diaporthaceae</taxon>
        <taxon>Diaporthe</taxon>
    </lineage>
</organism>
<dbReference type="InterPro" id="IPR027417">
    <property type="entry name" value="P-loop_NTPase"/>
</dbReference>
<keyword evidence="5" id="KW-1185">Reference proteome</keyword>
<dbReference type="InterPro" id="IPR056884">
    <property type="entry name" value="NPHP3-like_N"/>
</dbReference>
<evidence type="ECO:0000259" key="3">
    <source>
        <dbReference type="Pfam" id="PF24883"/>
    </source>
</evidence>
<keyword evidence="1" id="KW-0677">Repeat</keyword>
<reference evidence="4" key="1">
    <citation type="submission" date="2023-06" db="EMBL/GenBank/DDBJ databases">
        <authorList>
            <person name="Noh H."/>
        </authorList>
    </citation>
    <scope>NUCLEOTIDE SEQUENCE</scope>
    <source>
        <strain evidence="4">DUCC20226</strain>
    </source>
</reference>
<evidence type="ECO:0000313" key="4">
    <source>
        <dbReference type="EMBL" id="KAK2605556.1"/>
    </source>
</evidence>
<evidence type="ECO:0000313" key="5">
    <source>
        <dbReference type="Proteomes" id="UP001265746"/>
    </source>
</evidence>
<feature type="domain" description="Nephrocystin 3-like N-terminal" evidence="3">
    <location>
        <begin position="344"/>
        <end position="515"/>
    </location>
</feature>
<dbReference type="AlphaFoldDB" id="A0AAD9W2I2"/>
<dbReference type="PANTHER" id="PTHR10039:SF14">
    <property type="entry name" value="NACHT DOMAIN-CONTAINING PROTEIN"/>
    <property type="match status" value="1"/>
</dbReference>
<feature type="region of interest" description="Disordered" evidence="2">
    <location>
        <begin position="698"/>
        <end position="718"/>
    </location>
</feature>
<evidence type="ECO:0000256" key="2">
    <source>
        <dbReference type="SAM" id="MobiDB-lite"/>
    </source>
</evidence>
<dbReference type="InterPro" id="IPR029058">
    <property type="entry name" value="AB_hydrolase_fold"/>
</dbReference>
<dbReference type="Proteomes" id="UP001265746">
    <property type="component" value="Unassembled WGS sequence"/>
</dbReference>
<name>A0AAD9W2I2_PHOAM</name>
<sequence>MESLFRAFTSSSIRSQRVQKEASTLSGQAESGLGQSAGELGEIETAPTGRGSLLSSSSTALSKFTEDSNIGLKILVNQPADRLDSVDIVALHGLNGHRDLTWTDRLTGLNWLSNENCLSKDIPNARILTFGYNSKTYFSRSKSNVQDFASELLAAISTRRQTAIERKRPLVFICHSLGGLVFKQACSAVIRAHEQDNFYSGILDSIQGVVFFGTPHRGSDLAFWDSVAVSLVRASTLGYVTNSKLSRDLKIEAETLKHISESFVHRGANFGIRSFYETQFMTGLNCLRYQAAVQAIQQLISVSQEQQDVPDSSRPFTSQEERCMRELNSAYEDYLNQVDNPVLGTCKWILNHEEYEWWKAADHSAVLWISANPGCGKSVLAKYLIAHLQSKMENDSSKTNLCYFFFKEGLEEQDNASSAVSALLHQLYTWQHPLIRHALPKYLSTNRRVFNSFPSLWKIFIDSLCDSTANETICVIDGLDECETKSLAQLVKGIANLFEKEPSGTAKFKLLLLSRPNNRMETILCLSGNEETNDHRSYIESANKRRLIGENESKHMLSDIAKFARHKVKQLSNTSSLSADVLKRLDERLLAGADFTFLWISLVMQLIEDAQMDGVSAAELDVILNTNKLDDLYERFLTARTLPLKTLKILYLVLASVRPLTMKEMCTAIEVQQDHFPKDDQEGQQALAQLQEYKPDSNQLKEGEGLQPHQRSRVSENAVSSLGDLKRLLRTPFANHLRLMCGNLVCIRNRKIYLVHKTARDFLLRRASGRPAKLPSIASPTSRPTGSRSRNYLDSNYRGLVRKSSGPQWRHSIRLKDANSYLLHVCANYLSLFSSQPNVDREWTRHEVRRYLRECTRDPPRAFFQYAASHWTQHYRPLREQSVPVYTFDYLLQPNDLFFKTWIFVHTSFILGQEKLEENAKWMHGKGPTGEGDNEQLETAQYYSRRKSGGWQGSDFEKVLNYFFPQELGMELYDEEFLAGDHYWKTDGAGSADDASAKEEKYEEEDGEADDSDRIPDRVRYYRGQHHKELMGTYADMSNPLSPGGGNPLNSWVQ</sequence>
<dbReference type="EMBL" id="JAUJFL010000004">
    <property type="protein sequence ID" value="KAK2605556.1"/>
    <property type="molecule type" value="Genomic_DNA"/>
</dbReference>
<dbReference type="SUPFAM" id="SSF53474">
    <property type="entry name" value="alpha/beta-Hydrolases"/>
    <property type="match status" value="1"/>
</dbReference>
<dbReference type="Gene3D" id="3.40.50.1820">
    <property type="entry name" value="alpha/beta hydrolase"/>
    <property type="match status" value="1"/>
</dbReference>
<gene>
    <name evidence="4" type="ORF">N8I77_008385</name>
</gene>
<dbReference type="PANTHER" id="PTHR10039">
    <property type="entry name" value="AMELOGENIN"/>
    <property type="match status" value="1"/>
</dbReference>
<feature type="compositionally biased region" description="Low complexity" evidence="2">
    <location>
        <begin position="779"/>
        <end position="790"/>
    </location>
</feature>
<feature type="region of interest" description="Disordered" evidence="2">
    <location>
        <begin position="1033"/>
        <end position="1054"/>
    </location>
</feature>
<dbReference type="Pfam" id="PF24883">
    <property type="entry name" value="NPHP3_N"/>
    <property type="match status" value="1"/>
</dbReference>
<accession>A0AAD9W2I2</accession>
<dbReference type="Gene3D" id="3.40.50.300">
    <property type="entry name" value="P-loop containing nucleotide triphosphate hydrolases"/>
    <property type="match status" value="1"/>
</dbReference>
<feature type="region of interest" description="Disordered" evidence="2">
    <location>
        <begin position="988"/>
        <end position="1018"/>
    </location>
</feature>
<proteinExistence type="predicted"/>
<feature type="region of interest" description="Disordered" evidence="2">
    <location>
        <begin position="772"/>
        <end position="793"/>
    </location>
</feature>
<comment type="caution">
    <text evidence="4">The sequence shown here is derived from an EMBL/GenBank/DDBJ whole genome shotgun (WGS) entry which is preliminary data.</text>
</comment>
<dbReference type="SUPFAM" id="SSF52540">
    <property type="entry name" value="P-loop containing nucleoside triphosphate hydrolases"/>
    <property type="match status" value="1"/>
</dbReference>
<evidence type="ECO:0000256" key="1">
    <source>
        <dbReference type="ARBA" id="ARBA00022737"/>
    </source>
</evidence>
<feature type="compositionally biased region" description="Acidic residues" evidence="2">
    <location>
        <begin position="1002"/>
        <end position="1011"/>
    </location>
</feature>